<gene>
    <name evidence="1" type="ORF">HUO12_05055</name>
</gene>
<sequence>MHIDIPETKAKRYRARKTLGDRVREALLLVAGSEANLLTHEETPWASITFAGTRHELTVEFNGIAACKAGERFIATLPDHEFTIPNMLVADATISEVESSYTPEPRMVVTATLLLLEEA</sequence>
<evidence type="ECO:0000313" key="2">
    <source>
        <dbReference type="Proteomes" id="UP000546031"/>
    </source>
</evidence>
<reference evidence="1 2" key="1">
    <citation type="submission" date="2020-06" db="EMBL/GenBank/DDBJ databases">
        <title>Altererythrobacter lutimaris sp. nov., a marine bacterium isolated from a tidal flat.</title>
        <authorList>
            <person name="Kim D."/>
            <person name="Yoo Y."/>
            <person name="Kim J.-J."/>
        </authorList>
    </citation>
    <scope>NUCLEOTIDE SEQUENCE [LARGE SCALE GENOMIC DNA]</scope>
    <source>
        <strain evidence="1 2">JGD-16</strain>
    </source>
</reference>
<dbReference type="Proteomes" id="UP000546031">
    <property type="component" value="Unassembled WGS sequence"/>
</dbReference>
<dbReference type="EMBL" id="JABWTA010000001">
    <property type="protein sequence ID" value="NVE94265.1"/>
    <property type="molecule type" value="Genomic_DNA"/>
</dbReference>
<organism evidence="1 2">
    <name type="scientific">Altererythrobacter lutimaris</name>
    <dbReference type="NCBI Taxonomy" id="2743979"/>
    <lineage>
        <taxon>Bacteria</taxon>
        <taxon>Pseudomonadati</taxon>
        <taxon>Pseudomonadota</taxon>
        <taxon>Alphaproteobacteria</taxon>
        <taxon>Sphingomonadales</taxon>
        <taxon>Erythrobacteraceae</taxon>
        <taxon>Altererythrobacter</taxon>
    </lineage>
</organism>
<dbReference type="AlphaFoldDB" id="A0A850HAJ5"/>
<proteinExistence type="predicted"/>
<comment type="caution">
    <text evidence="1">The sequence shown here is derived from an EMBL/GenBank/DDBJ whole genome shotgun (WGS) entry which is preliminary data.</text>
</comment>
<keyword evidence="2" id="KW-1185">Reference proteome</keyword>
<dbReference type="RefSeq" id="WP_176272556.1">
    <property type="nucleotide sequence ID" value="NZ_JABWTA010000001.1"/>
</dbReference>
<name>A0A850HAJ5_9SPHN</name>
<protein>
    <submittedName>
        <fullName evidence="1">Uncharacterized protein</fullName>
    </submittedName>
</protein>
<accession>A0A850HAJ5</accession>
<evidence type="ECO:0000313" key="1">
    <source>
        <dbReference type="EMBL" id="NVE94265.1"/>
    </source>
</evidence>